<dbReference type="InterPro" id="IPR051442">
    <property type="entry name" value="B3_domain"/>
</dbReference>
<dbReference type="SUPFAM" id="SSF101936">
    <property type="entry name" value="DNA-binding pseudobarrel domain"/>
    <property type="match status" value="1"/>
</dbReference>
<dbReference type="OrthoDB" id="1029092at2759"/>
<accession>A0A2Z6NEQ4</accession>
<evidence type="ECO:0000313" key="7">
    <source>
        <dbReference type="EMBL" id="GAU34870.1"/>
    </source>
</evidence>
<dbReference type="AlphaFoldDB" id="A0A2Z6NEQ4"/>
<evidence type="ECO:0000256" key="3">
    <source>
        <dbReference type="ARBA" id="ARBA00023125"/>
    </source>
</evidence>
<organism evidence="7 8">
    <name type="scientific">Trifolium subterraneum</name>
    <name type="common">Subterranean clover</name>
    <dbReference type="NCBI Taxonomy" id="3900"/>
    <lineage>
        <taxon>Eukaryota</taxon>
        <taxon>Viridiplantae</taxon>
        <taxon>Streptophyta</taxon>
        <taxon>Embryophyta</taxon>
        <taxon>Tracheophyta</taxon>
        <taxon>Spermatophyta</taxon>
        <taxon>Magnoliopsida</taxon>
        <taxon>eudicotyledons</taxon>
        <taxon>Gunneridae</taxon>
        <taxon>Pentapetalae</taxon>
        <taxon>rosids</taxon>
        <taxon>fabids</taxon>
        <taxon>Fabales</taxon>
        <taxon>Fabaceae</taxon>
        <taxon>Papilionoideae</taxon>
        <taxon>50 kb inversion clade</taxon>
        <taxon>NPAAA clade</taxon>
        <taxon>Hologalegina</taxon>
        <taxon>IRL clade</taxon>
        <taxon>Trifolieae</taxon>
        <taxon>Trifolium</taxon>
    </lineage>
</organism>
<keyword evidence="8" id="KW-1185">Reference proteome</keyword>
<dbReference type="Proteomes" id="UP000242715">
    <property type="component" value="Unassembled WGS sequence"/>
</dbReference>
<keyword evidence="5" id="KW-0539">Nucleus</keyword>
<dbReference type="PANTHER" id="PTHR34269">
    <property type="entry name" value="TRANSCRIPTION FACTOR B3-DOMAIN FAMILY-RELATED"/>
    <property type="match status" value="1"/>
</dbReference>
<gene>
    <name evidence="7" type="ORF">TSUD_19500</name>
</gene>
<sequence length="289" mass="33237">MARTMDISFLRSIKKEQSCYGNSIFIKQQHTMLFSSLFSDLKTLKLEEQQNNNDNPSSVVVTHDDVDDDRVCLHFSVGGPSCPSCSNHQQLTNTNKKKKRKRPQQQQQLTLKNKKPRIINWDHHDVDYDDHNICLHLWLGSSSCIPTCLHQTNNNNIVAAPPAAADHHHHDKWEIKKVLEMSDVSLHLCRLFLKKELAQKSVIPFLLGGAEAAQTKDGILVQVRDTDTDTLHSVVFKIWISAKSHTFTKTWVKDFVLRRKLKKGDQISLHWDQENTRFDFSVLHRAKSA</sequence>
<dbReference type="GO" id="GO:0003677">
    <property type="term" value="F:DNA binding"/>
    <property type="evidence" value="ECO:0007669"/>
    <property type="project" value="UniProtKB-KW"/>
</dbReference>
<evidence type="ECO:0000256" key="2">
    <source>
        <dbReference type="ARBA" id="ARBA00023015"/>
    </source>
</evidence>
<name>A0A2Z6NEQ4_TRISU</name>
<dbReference type="EMBL" id="DF973569">
    <property type="protein sequence ID" value="GAU34870.1"/>
    <property type="molecule type" value="Genomic_DNA"/>
</dbReference>
<evidence type="ECO:0000256" key="6">
    <source>
        <dbReference type="SAM" id="MobiDB-lite"/>
    </source>
</evidence>
<evidence type="ECO:0000256" key="1">
    <source>
        <dbReference type="ARBA" id="ARBA00004123"/>
    </source>
</evidence>
<evidence type="ECO:0000256" key="5">
    <source>
        <dbReference type="ARBA" id="ARBA00023242"/>
    </source>
</evidence>
<comment type="subcellular location">
    <subcellularLocation>
        <location evidence="1">Nucleus</location>
    </subcellularLocation>
</comment>
<protein>
    <recommendedName>
        <fullName evidence="9">TF-B3 domain-containing protein</fullName>
    </recommendedName>
</protein>
<dbReference type="Gene3D" id="2.40.330.10">
    <property type="entry name" value="DNA-binding pseudobarrel domain"/>
    <property type="match status" value="1"/>
</dbReference>
<keyword evidence="3" id="KW-0238">DNA-binding</keyword>
<dbReference type="InterPro" id="IPR015300">
    <property type="entry name" value="DNA-bd_pseudobarrel_sf"/>
</dbReference>
<reference evidence="8" key="1">
    <citation type="journal article" date="2017" name="Front. Plant Sci.">
        <title>Climate Clever Clovers: New Paradigm to Reduce the Environmental Footprint of Ruminants by Breeding Low Methanogenic Forages Utilizing Haplotype Variation.</title>
        <authorList>
            <person name="Kaur P."/>
            <person name="Appels R."/>
            <person name="Bayer P.E."/>
            <person name="Keeble-Gagnere G."/>
            <person name="Wang J."/>
            <person name="Hirakawa H."/>
            <person name="Shirasawa K."/>
            <person name="Vercoe P."/>
            <person name="Stefanova K."/>
            <person name="Durmic Z."/>
            <person name="Nichols P."/>
            <person name="Revell C."/>
            <person name="Isobe S.N."/>
            <person name="Edwards D."/>
            <person name="Erskine W."/>
        </authorList>
    </citation>
    <scope>NUCLEOTIDE SEQUENCE [LARGE SCALE GENOMIC DNA]</scope>
    <source>
        <strain evidence="8">cv. Daliak</strain>
    </source>
</reference>
<dbReference type="InterPro" id="IPR003340">
    <property type="entry name" value="B3_DNA-bd"/>
</dbReference>
<evidence type="ECO:0000256" key="4">
    <source>
        <dbReference type="ARBA" id="ARBA00023163"/>
    </source>
</evidence>
<evidence type="ECO:0008006" key="9">
    <source>
        <dbReference type="Google" id="ProtNLM"/>
    </source>
</evidence>
<evidence type="ECO:0000313" key="8">
    <source>
        <dbReference type="Proteomes" id="UP000242715"/>
    </source>
</evidence>
<keyword evidence="4" id="KW-0804">Transcription</keyword>
<dbReference type="GO" id="GO:0005634">
    <property type="term" value="C:nucleus"/>
    <property type="evidence" value="ECO:0007669"/>
    <property type="project" value="UniProtKB-SubCell"/>
</dbReference>
<dbReference type="PANTHER" id="PTHR34269:SF11">
    <property type="entry name" value="B3 DOMAIN PROTEIN"/>
    <property type="match status" value="1"/>
</dbReference>
<keyword evidence="2" id="KW-0805">Transcription regulation</keyword>
<dbReference type="CDD" id="cd10017">
    <property type="entry name" value="B3_DNA"/>
    <property type="match status" value="1"/>
</dbReference>
<feature type="region of interest" description="Disordered" evidence="6">
    <location>
        <begin position="89"/>
        <end position="114"/>
    </location>
</feature>
<proteinExistence type="predicted"/>